<keyword evidence="3" id="KW-0503">Monooxygenase</keyword>
<dbReference type="SUPFAM" id="SSF51905">
    <property type="entry name" value="FAD/NAD(P)-binding domain"/>
    <property type="match status" value="1"/>
</dbReference>
<feature type="region of interest" description="Disordered" evidence="1">
    <location>
        <begin position="405"/>
        <end position="434"/>
    </location>
</feature>
<keyword evidence="4" id="KW-1185">Reference proteome</keyword>
<keyword evidence="3" id="KW-0560">Oxidoreductase</keyword>
<gene>
    <name evidence="3" type="ORF">GCM10009654_37140</name>
</gene>
<evidence type="ECO:0000256" key="1">
    <source>
        <dbReference type="SAM" id="MobiDB-lite"/>
    </source>
</evidence>
<proteinExistence type="predicted"/>
<evidence type="ECO:0000313" key="4">
    <source>
        <dbReference type="Proteomes" id="UP001501371"/>
    </source>
</evidence>
<dbReference type="EMBL" id="BAAAKV010000032">
    <property type="protein sequence ID" value="GAA1176532.1"/>
    <property type="molecule type" value="Genomic_DNA"/>
</dbReference>
<dbReference type="PANTHER" id="PTHR46865">
    <property type="entry name" value="OXIDOREDUCTASE-RELATED"/>
    <property type="match status" value="1"/>
</dbReference>
<comment type="caution">
    <text evidence="3">The sequence shown here is derived from an EMBL/GenBank/DDBJ whole genome shotgun (WGS) entry which is preliminary data.</text>
</comment>
<dbReference type="Proteomes" id="UP001501371">
    <property type="component" value="Unassembled WGS sequence"/>
</dbReference>
<dbReference type="InterPro" id="IPR036188">
    <property type="entry name" value="FAD/NAD-bd_sf"/>
</dbReference>
<sequence>MSTGGRKPGRVLIVGMGIAGMATALRLHSLGWEPVMVERAPTRRTGGYFIATFRAGLAPAQRLGILDDLPDRMPRTNTQWDIDRSGKRRRGIGLFAVPIWNRLMLRGDVEQALFPALPDEVEIRYTTVPTAIEQDADGVDVTLHDTAEDTSTTERFDLVVGADGLRSSVRSLVFGPHERFLRRLDHMIAAFVLPEQPGYLAPGDGAMLFEPGRSLIIYPFADHLPTALFSYRSTDIDAEFTRPPAQRLRAAFGPPPYGRILEETIAAFEAADTSLFDSVEQVRLDSWHRGRVVLVGDAAWCPTLYSGMGASTALAGADLLGTVLDQHPGSLEDSLTEWERRLRPHTDSYQQLGLKARMVFAPPTRRHITLRRTVIHLERAPLIGPALVRRRMTRPEITMRDIDIAQTAQPPGGAPADSPADSPAAAVGATAPRT</sequence>
<dbReference type="Pfam" id="PF01494">
    <property type="entry name" value="FAD_binding_3"/>
    <property type="match status" value="1"/>
</dbReference>
<name>A0ABN1UWN3_9ACTN</name>
<feature type="domain" description="FAD-binding" evidence="2">
    <location>
        <begin position="11"/>
        <end position="324"/>
    </location>
</feature>
<dbReference type="RefSeq" id="WP_344277629.1">
    <property type="nucleotide sequence ID" value="NZ_BAAAKV010000032.1"/>
</dbReference>
<accession>A0ABN1UWN3</accession>
<dbReference type="InterPro" id="IPR051704">
    <property type="entry name" value="FAD_aromatic-hydroxylase"/>
</dbReference>
<organism evidence="3 4">
    <name type="scientific">Streptomyces hebeiensis</name>
    <dbReference type="NCBI Taxonomy" id="229486"/>
    <lineage>
        <taxon>Bacteria</taxon>
        <taxon>Bacillati</taxon>
        <taxon>Actinomycetota</taxon>
        <taxon>Actinomycetes</taxon>
        <taxon>Kitasatosporales</taxon>
        <taxon>Streptomycetaceae</taxon>
        <taxon>Streptomyces</taxon>
    </lineage>
</organism>
<reference evidence="3 4" key="1">
    <citation type="journal article" date="2019" name="Int. J. Syst. Evol. Microbiol.">
        <title>The Global Catalogue of Microorganisms (GCM) 10K type strain sequencing project: providing services to taxonomists for standard genome sequencing and annotation.</title>
        <authorList>
            <consortium name="The Broad Institute Genomics Platform"/>
            <consortium name="The Broad Institute Genome Sequencing Center for Infectious Disease"/>
            <person name="Wu L."/>
            <person name="Ma J."/>
        </authorList>
    </citation>
    <scope>NUCLEOTIDE SEQUENCE [LARGE SCALE GENOMIC DNA]</scope>
    <source>
        <strain evidence="3 4">JCM 12696</strain>
    </source>
</reference>
<evidence type="ECO:0000259" key="2">
    <source>
        <dbReference type="Pfam" id="PF01494"/>
    </source>
</evidence>
<dbReference type="GO" id="GO:0004497">
    <property type="term" value="F:monooxygenase activity"/>
    <property type="evidence" value="ECO:0007669"/>
    <property type="project" value="UniProtKB-KW"/>
</dbReference>
<dbReference type="PANTHER" id="PTHR46865:SF8">
    <property type="entry name" value="POSSIBLE OXIDOREDUCTASE"/>
    <property type="match status" value="1"/>
</dbReference>
<dbReference type="InterPro" id="IPR002938">
    <property type="entry name" value="FAD-bd"/>
</dbReference>
<dbReference type="Gene3D" id="3.50.50.60">
    <property type="entry name" value="FAD/NAD(P)-binding domain"/>
    <property type="match status" value="1"/>
</dbReference>
<dbReference type="Gene3D" id="3.30.9.10">
    <property type="entry name" value="D-Amino Acid Oxidase, subunit A, domain 2"/>
    <property type="match status" value="1"/>
</dbReference>
<protein>
    <submittedName>
        <fullName evidence="3">FAD-dependent monooxygenase</fullName>
    </submittedName>
</protein>
<dbReference type="PRINTS" id="PR00420">
    <property type="entry name" value="RNGMNOXGNASE"/>
</dbReference>
<evidence type="ECO:0000313" key="3">
    <source>
        <dbReference type="EMBL" id="GAA1176532.1"/>
    </source>
</evidence>